<evidence type="ECO:0000259" key="7">
    <source>
        <dbReference type="PROSITE" id="PS50811"/>
    </source>
</evidence>
<evidence type="ECO:0000256" key="5">
    <source>
        <dbReference type="ARBA" id="ARBA00023242"/>
    </source>
</evidence>
<reference evidence="8 10" key="1">
    <citation type="submission" date="2015-12" db="EMBL/GenBank/DDBJ databases">
        <title>Update maize B73 reference genome by single molecule sequencing technologies.</title>
        <authorList>
            <consortium name="Maize Genome Sequencing Project"/>
            <person name="Ware D."/>
        </authorList>
    </citation>
    <scope>NUCLEOTIDE SEQUENCE [LARGE SCALE GENOMIC DNA]</scope>
    <source>
        <strain evidence="10">cv. B73</strain>
        <tissue evidence="8">Seedling</tissue>
    </source>
</reference>
<dbReference type="FunFam" id="2.20.25.80:FF:000003">
    <property type="entry name" value="WRKY transcription factor 57"/>
    <property type="match status" value="1"/>
</dbReference>
<dbReference type="Pfam" id="PF03106">
    <property type="entry name" value="WRKY"/>
    <property type="match status" value="1"/>
</dbReference>
<dbReference type="RefSeq" id="XP_008673603.1">
    <property type="nucleotide sequence ID" value="XM_008675381.3"/>
</dbReference>
<dbReference type="SUPFAM" id="SSF118290">
    <property type="entry name" value="WRKY DNA-binding domain"/>
    <property type="match status" value="1"/>
</dbReference>
<dbReference type="EnsemblPlants" id="Zm00001eb121600_T001">
    <property type="protein sequence ID" value="Zm00001eb121600_P001"/>
    <property type="gene ID" value="Zm00001eb121600"/>
</dbReference>
<evidence type="ECO:0000313" key="10">
    <source>
        <dbReference type="Proteomes" id="UP000007305"/>
    </source>
</evidence>
<evidence type="ECO:0000313" key="8">
    <source>
        <dbReference type="EMBL" id="ONM29067.1"/>
    </source>
</evidence>
<feature type="compositionally biased region" description="Gly residues" evidence="6">
    <location>
        <begin position="117"/>
        <end position="126"/>
    </location>
</feature>
<organism evidence="8">
    <name type="scientific">Zea mays</name>
    <name type="common">Maize</name>
    <dbReference type="NCBI Taxonomy" id="4577"/>
    <lineage>
        <taxon>Eukaryota</taxon>
        <taxon>Viridiplantae</taxon>
        <taxon>Streptophyta</taxon>
        <taxon>Embryophyta</taxon>
        <taxon>Tracheophyta</taxon>
        <taxon>Spermatophyta</taxon>
        <taxon>Magnoliopsida</taxon>
        <taxon>Liliopsida</taxon>
        <taxon>Poales</taxon>
        <taxon>Poaceae</taxon>
        <taxon>PACMAD clade</taxon>
        <taxon>Panicoideae</taxon>
        <taxon>Andropogonodae</taxon>
        <taxon>Andropogoneae</taxon>
        <taxon>Tripsacinae</taxon>
        <taxon>Zea</taxon>
    </lineage>
</organism>
<dbReference type="GO" id="GO:0003700">
    <property type="term" value="F:DNA-binding transcription factor activity"/>
    <property type="evidence" value="ECO:0000318"/>
    <property type="project" value="GO_Central"/>
</dbReference>
<evidence type="ECO:0000313" key="9">
    <source>
        <dbReference type="EnsemblPlants" id="Zm00001eb121600_P001"/>
    </source>
</evidence>
<feature type="region of interest" description="Disordered" evidence="6">
    <location>
        <begin position="216"/>
        <end position="240"/>
    </location>
</feature>
<name>A0A1D6MI09_MAIZE</name>
<evidence type="ECO:0000256" key="2">
    <source>
        <dbReference type="ARBA" id="ARBA00023015"/>
    </source>
</evidence>
<dbReference type="GO" id="GO:0000976">
    <property type="term" value="F:transcription cis-regulatory region binding"/>
    <property type="evidence" value="ECO:0000318"/>
    <property type="project" value="GO_Central"/>
</dbReference>
<comment type="subcellular location">
    <subcellularLocation>
        <location evidence="1">Nucleus</location>
    </subcellularLocation>
</comment>
<dbReference type="Gramene" id="Zm00001eb121600_T001">
    <property type="protein sequence ID" value="Zm00001eb121600_P001"/>
    <property type="gene ID" value="Zm00001eb121600"/>
</dbReference>
<protein>
    <submittedName>
        <fullName evidence="8">Putative WRKY transcription factor 50</fullName>
    </submittedName>
</protein>
<reference evidence="9" key="3">
    <citation type="submission" date="2021-05" db="UniProtKB">
        <authorList>
            <consortium name="EnsemblPlants"/>
        </authorList>
    </citation>
    <scope>IDENTIFICATION</scope>
    <source>
        <strain evidence="9">cv. B73</strain>
    </source>
</reference>
<keyword evidence="3" id="KW-0238">DNA-binding</keyword>
<keyword evidence="10" id="KW-1185">Reference proteome</keyword>
<keyword evidence="4" id="KW-0804">Transcription</keyword>
<dbReference type="PANTHER" id="PTHR31221:SF326">
    <property type="entry name" value="WRKY TRANSCRIPTION FACTOR 50-RELATED"/>
    <property type="match status" value="1"/>
</dbReference>
<gene>
    <name evidence="9" type="primary">LOC103649650</name>
    <name evidence="8" type="ORF">ZEAMMB73_Zm00001d039531</name>
</gene>
<dbReference type="ExpressionAtlas" id="A0A1D6MI09">
    <property type="expression patterns" value="baseline and differential"/>
</dbReference>
<reference evidence="9" key="2">
    <citation type="submission" date="2019-07" db="EMBL/GenBank/DDBJ databases">
        <authorList>
            <person name="Seetharam A."/>
            <person name="Woodhouse M."/>
            <person name="Cannon E."/>
        </authorList>
    </citation>
    <scope>NUCLEOTIDE SEQUENCE [LARGE SCALE GENOMIC DNA]</scope>
    <source>
        <strain evidence="9">cv. B73</strain>
    </source>
</reference>
<dbReference type="AlphaFoldDB" id="A0A1D6MI09"/>
<evidence type="ECO:0000256" key="3">
    <source>
        <dbReference type="ARBA" id="ARBA00023125"/>
    </source>
</evidence>
<dbReference type="GO" id="GO:0006355">
    <property type="term" value="P:regulation of DNA-templated transcription"/>
    <property type="evidence" value="ECO:0000318"/>
    <property type="project" value="GO_Central"/>
</dbReference>
<evidence type="ECO:0000256" key="4">
    <source>
        <dbReference type="ARBA" id="ARBA00023163"/>
    </source>
</evidence>
<dbReference type="InterPro" id="IPR044810">
    <property type="entry name" value="WRKY_plant"/>
</dbReference>
<sequence length="273" mass="28090">MAASLGLAHETSYAAYHPPSAPASSYFPPLPPPDLLVADLPPPAAATMADDYFQFGFDGQEMVGAPAPACGGYDCSAPVFANSSSDAAAAVGNGMSLLSYGVDGDGDGRRPMSGPPYGTGGNGGGRPPSSSRIGFRTRSEVDVLDDGFKWRKYGKKTVKSSPNPRNYYRCSAEGCGVKKRVERDSDDPRYVVTTYDGVHNHAALGPGAASYLCQPPPPRGATATATVTPFSPPRSASAPAPLAAAPSWSAACDAWEAQLHAAAAAAHSSESSY</sequence>
<keyword evidence="11" id="KW-1267">Proteomics identification</keyword>
<evidence type="ECO:0000256" key="1">
    <source>
        <dbReference type="ARBA" id="ARBA00004123"/>
    </source>
</evidence>
<dbReference type="STRING" id="4577.A0A1D6MI09"/>
<keyword evidence="2" id="KW-0805">Transcription regulation</keyword>
<dbReference type="EMBL" id="CM007649">
    <property type="protein sequence ID" value="ONM29067.1"/>
    <property type="molecule type" value="Genomic_DNA"/>
</dbReference>
<dbReference type="KEGG" id="zma:103649650"/>
<dbReference type="SMART" id="SM00774">
    <property type="entry name" value="WRKY"/>
    <property type="match status" value="1"/>
</dbReference>
<dbReference type="PANTHER" id="PTHR31221">
    <property type="entry name" value="WRKY TRANSCRIPTION FACTOR PROTEIN 1-RELATED"/>
    <property type="match status" value="1"/>
</dbReference>
<dbReference type="InterPro" id="IPR036576">
    <property type="entry name" value="WRKY_dom_sf"/>
</dbReference>
<keyword evidence="5" id="KW-0539">Nucleus</keyword>
<dbReference type="SMR" id="A0A1D6MI09"/>
<proteinExistence type="evidence at protein level"/>
<dbReference type="OMA" id="RATDYYA"/>
<accession>A0A1D6MI09</accession>
<evidence type="ECO:0000256" key="6">
    <source>
        <dbReference type="SAM" id="MobiDB-lite"/>
    </source>
</evidence>
<dbReference type="GeneID" id="103649650"/>
<dbReference type="Gene3D" id="2.20.25.80">
    <property type="entry name" value="WRKY domain"/>
    <property type="match status" value="1"/>
</dbReference>
<dbReference type="eggNOG" id="ENOG502S01U">
    <property type="taxonomic scope" value="Eukaryota"/>
</dbReference>
<dbReference type="InterPro" id="IPR003657">
    <property type="entry name" value="WRKY_dom"/>
</dbReference>
<dbReference type="Proteomes" id="UP000007305">
    <property type="component" value="Chromosome 3"/>
</dbReference>
<feature type="compositionally biased region" description="Low complexity" evidence="6">
    <location>
        <begin position="220"/>
        <end position="240"/>
    </location>
</feature>
<dbReference type="PaxDb" id="4577-GRMZM2G475984_P01"/>
<feature type="domain" description="WRKY" evidence="7">
    <location>
        <begin position="139"/>
        <end position="204"/>
    </location>
</feature>
<evidence type="ECO:0007829" key="11">
    <source>
        <dbReference type="PeptideAtlas" id="A0A1D6MI09"/>
    </source>
</evidence>
<dbReference type="PROSITE" id="PS50811">
    <property type="entry name" value="WRKY"/>
    <property type="match status" value="1"/>
</dbReference>
<dbReference type="GO" id="GO:0005634">
    <property type="term" value="C:nucleus"/>
    <property type="evidence" value="ECO:0000318"/>
    <property type="project" value="GO_Central"/>
</dbReference>
<dbReference type="OrthoDB" id="2021103at2759"/>
<feature type="region of interest" description="Disordered" evidence="6">
    <location>
        <begin position="102"/>
        <end position="137"/>
    </location>
</feature>